<evidence type="ECO:0000256" key="9">
    <source>
        <dbReference type="SAM" id="Phobius"/>
    </source>
</evidence>
<evidence type="ECO:0000256" key="6">
    <source>
        <dbReference type="ARBA" id="ARBA00023170"/>
    </source>
</evidence>
<name>A0A9N7Z8E8_PLEPL</name>
<dbReference type="PROSITE" id="PS50853">
    <property type="entry name" value="FN3"/>
    <property type="match status" value="1"/>
</dbReference>
<dbReference type="GO" id="GO:0009897">
    <property type="term" value="C:external side of plasma membrane"/>
    <property type="evidence" value="ECO:0007669"/>
    <property type="project" value="TreeGrafter"/>
</dbReference>
<dbReference type="AlphaFoldDB" id="A0A9N7Z8E8"/>
<keyword evidence="3" id="KW-0732">Signal</keyword>
<protein>
    <recommendedName>
        <fullName evidence="10">Fibronectin type-III domain-containing protein</fullName>
    </recommendedName>
</protein>
<accession>A0A9N7Z8E8</accession>
<keyword evidence="6" id="KW-0675">Receptor</keyword>
<dbReference type="Gene3D" id="2.60.40.10">
    <property type="entry name" value="Immunoglobulins"/>
    <property type="match status" value="3"/>
</dbReference>
<dbReference type="InterPro" id="IPR013783">
    <property type="entry name" value="Ig-like_fold"/>
</dbReference>
<feature type="region of interest" description="Disordered" evidence="8">
    <location>
        <begin position="1"/>
        <end position="44"/>
    </location>
</feature>
<evidence type="ECO:0000256" key="3">
    <source>
        <dbReference type="ARBA" id="ARBA00022729"/>
    </source>
</evidence>
<dbReference type="EMBL" id="CADEAL010004421">
    <property type="protein sequence ID" value="CAB1459178.1"/>
    <property type="molecule type" value="Genomic_DNA"/>
</dbReference>
<keyword evidence="5 9" id="KW-0472">Membrane</keyword>
<feature type="transmembrane region" description="Helical" evidence="9">
    <location>
        <begin position="507"/>
        <end position="529"/>
    </location>
</feature>
<evidence type="ECO:0000256" key="4">
    <source>
        <dbReference type="ARBA" id="ARBA00022989"/>
    </source>
</evidence>
<dbReference type="SUPFAM" id="SSF49265">
    <property type="entry name" value="Fibronectin type III"/>
    <property type="match status" value="3"/>
</dbReference>
<evidence type="ECO:0000313" key="11">
    <source>
        <dbReference type="EMBL" id="CAB1459178.1"/>
    </source>
</evidence>
<evidence type="ECO:0000256" key="8">
    <source>
        <dbReference type="SAM" id="MobiDB-lite"/>
    </source>
</evidence>
<evidence type="ECO:0000256" key="2">
    <source>
        <dbReference type="ARBA" id="ARBA00022692"/>
    </source>
</evidence>
<gene>
    <name evidence="11" type="ORF">PLEPLA_LOCUS47015</name>
</gene>
<comment type="subcellular location">
    <subcellularLocation>
        <location evidence="1">Membrane</location>
        <topology evidence="1">Single-pass type I membrane protein</topology>
    </subcellularLocation>
</comment>
<evidence type="ECO:0000256" key="1">
    <source>
        <dbReference type="ARBA" id="ARBA00004479"/>
    </source>
</evidence>
<evidence type="ECO:0000313" key="12">
    <source>
        <dbReference type="Proteomes" id="UP001153269"/>
    </source>
</evidence>
<sequence>MRMRRKKRRRKNKGMKRRRRKNRMRRRRMKRRTRSRTRSWSRSRPNTFSLQQLLLPGPGAGRMLLLLCLLPVVSGSTTLNATHRAGHHHGEEDVVMTRPHIYHCRSPNMEDFTCWWRPLDNLTEGEVVSYVLTYSKECVLHPHLHRPSPSPSSSFTLTFLVLHPHLHHPSPSPSSSFTLTFIILHPHLPCPSPSPSSSFTLTFIVLHPHLPRPSPSPSSSFTLTFLVLHPHLPRPSPSPSLSFTLTFLVLHPHLLVLHPHLHHPSPSPSSSFTLTFIILYPHLPRPSPSPSLSFTLTFIILHPPLHRPSPSPSSSFTLTFIITVSLSLSFFQILLFLKGPRQECPDYTSAGPNSCHFDSSHTSIWKFYCMNVTAVTAHGNYTSQKHCLDVADIVQTEAPVNVTYTLTDPGGDEMGLNVLLSWTYPVPAHLQYGWITLMYELQYRRLTEPDNWKVKAALREPHVELLGLPVADYVIRVRCRSQNYGLWSEWSSTLQMSIPPTLPAGKLLVLILVTGVGVLALLVIAFGVIPQSRRIKDYFLPQIPKPRIMGIDPLLMKVTEI</sequence>
<dbReference type="PANTHER" id="PTHR23037:SF46">
    <property type="entry name" value="INTERLEUKIN 5 RECEPTOR SUBUNIT ALPHA"/>
    <property type="match status" value="1"/>
</dbReference>
<keyword evidence="2 9" id="KW-0812">Transmembrane</keyword>
<comment type="caution">
    <text evidence="11">The sequence shown here is derived from an EMBL/GenBank/DDBJ whole genome shotgun (WGS) entry which is preliminary data.</text>
</comment>
<evidence type="ECO:0000256" key="5">
    <source>
        <dbReference type="ARBA" id="ARBA00023136"/>
    </source>
</evidence>
<dbReference type="GO" id="GO:0004896">
    <property type="term" value="F:cytokine receptor activity"/>
    <property type="evidence" value="ECO:0007669"/>
    <property type="project" value="TreeGrafter"/>
</dbReference>
<keyword evidence="12" id="KW-1185">Reference proteome</keyword>
<dbReference type="Proteomes" id="UP001153269">
    <property type="component" value="Unassembled WGS sequence"/>
</dbReference>
<evidence type="ECO:0000259" key="10">
    <source>
        <dbReference type="PROSITE" id="PS50853"/>
    </source>
</evidence>
<organism evidence="11 12">
    <name type="scientific">Pleuronectes platessa</name>
    <name type="common">European plaice</name>
    <dbReference type="NCBI Taxonomy" id="8262"/>
    <lineage>
        <taxon>Eukaryota</taxon>
        <taxon>Metazoa</taxon>
        <taxon>Chordata</taxon>
        <taxon>Craniata</taxon>
        <taxon>Vertebrata</taxon>
        <taxon>Euteleostomi</taxon>
        <taxon>Actinopterygii</taxon>
        <taxon>Neopterygii</taxon>
        <taxon>Teleostei</taxon>
        <taxon>Neoteleostei</taxon>
        <taxon>Acanthomorphata</taxon>
        <taxon>Carangaria</taxon>
        <taxon>Pleuronectiformes</taxon>
        <taxon>Pleuronectoidei</taxon>
        <taxon>Pleuronectidae</taxon>
        <taxon>Pleuronectes</taxon>
    </lineage>
</organism>
<dbReference type="InterPro" id="IPR003961">
    <property type="entry name" value="FN3_dom"/>
</dbReference>
<proteinExistence type="predicted"/>
<evidence type="ECO:0000256" key="7">
    <source>
        <dbReference type="ARBA" id="ARBA00023180"/>
    </source>
</evidence>
<dbReference type="PANTHER" id="PTHR23037">
    <property type="entry name" value="CYTOKINE RECEPTOR"/>
    <property type="match status" value="1"/>
</dbReference>
<keyword evidence="4 9" id="KW-1133">Transmembrane helix</keyword>
<feature type="domain" description="Fibronectin type-III" evidence="10">
    <location>
        <begin position="398"/>
        <end position="501"/>
    </location>
</feature>
<dbReference type="InterPro" id="IPR036116">
    <property type="entry name" value="FN3_sf"/>
</dbReference>
<feature type="compositionally biased region" description="Basic residues" evidence="8">
    <location>
        <begin position="1"/>
        <end position="41"/>
    </location>
</feature>
<reference evidence="11" key="1">
    <citation type="submission" date="2020-03" db="EMBL/GenBank/DDBJ databases">
        <authorList>
            <person name="Weist P."/>
        </authorList>
    </citation>
    <scope>NUCLEOTIDE SEQUENCE</scope>
</reference>
<keyword evidence="7" id="KW-0325">Glycoprotein</keyword>